<feature type="domain" description="Lipid II isoglutaminyl synthase (glutamine-hydrolyzing) subunit MurT C-terminal" evidence="3">
    <location>
        <begin position="304"/>
        <end position="402"/>
    </location>
</feature>
<dbReference type="InterPro" id="IPR043703">
    <property type="entry name" value="Lipid_II_synth_MurT"/>
</dbReference>
<dbReference type="Pfam" id="PF08353">
    <property type="entry name" value="MurT_C"/>
    <property type="match status" value="1"/>
</dbReference>
<keyword evidence="1" id="KW-0547">Nucleotide-binding</keyword>
<dbReference type="Proteomes" id="UP001631957">
    <property type="component" value="Unassembled WGS sequence"/>
</dbReference>
<dbReference type="EC" id="6.3.5.13" evidence="1"/>
<dbReference type="PANTHER" id="PTHR23135:SF7">
    <property type="entry name" value="LIPID II ISOGLUTAMINYL SYNTHASE (GLUTAMINE-HYDROLYZING) SUBUNIT MURT"/>
    <property type="match status" value="1"/>
</dbReference>
<protein>
    <recommendedName>
        <fullName evidence="1">Lipid II isoglutaminyl synthase (glutamine-hydrolyzing) subunit MurT</fullName>
        <ecNumber evidence="1">6.3.5.13</ecNumber>
    </recommendedName>
</protein>
<dbReference type="PANTHER" id="PTHR23135">
    <property type="entry name" value="MUR LIGASE FAMILY MEMBER"/>
    <property type="match status" value="1"/>
</dbReference>
<comment type="catalytic activity">
    <reaction evidence="1">
        <text>beta-D-GlcNAc-(1-&gt;4)-Mur2Ac(oyl-L-Ala-gamma-D-O-P-Glu-L-Lys-D-Ala-D-Ala)-di-trans,octa-cis-undecaprenyl diphosphate + NH4(+) = beta-D-GlcNAc-(1-&gt;4)-Mur2Ac(oyl-L-Ala-D-isoglutaminyl-L-Lys-D-Ala-D-Ala)-di-trans,octa-cis-undecaprenyl diphosphate + phosphate + H(+)</text>
        <dbReference type="Rhea" id="RHEA:57932"/>
        <dbReference type="ChEBI" id="CHEBI:15378"/>
        <dbReference type="ChEBI" id="CHEBI:28938"/>
        <dbReference type="ChEBI" id="CHEBI:43474"/>
        <dbReference type="ChEBI" id="CHEBI:62233"/>
        <dbReference type="ChEBI" id="CHEBI:143132"/>
    </reaction>
</comment>
<keyword evidence="1" id="KW-0133">Cell shape</keyword>
<feature type="binding site" evidence="1">
    <location>
        <position position="217"/>
    </location>
    <ligand>
        <name>Zn(2+)</name>
        <dbReference type="ChEBI" id="CHEBI:29105"/>
    </ligand>
</feature>
<dbReference type="SUPFAM" id="SSF53623">
    <property type="entry name" value="MurD-like peptide ligases, catalytic domain"/>
    <property type="match status" value="1"/>
</dbReference>
<comment type="pathway">
    <text evidence="1">Cell wall biogenesis; peptidoglycan biosynthesis.</text>
</comment>
<name>A0ABW9I155_9ACTN</name>
<evidence type="ECO:0000259" key="2">
    <source>
        <dbReference type="Pfam" id="PF08245"/>
    </source>
</evidence>
<keyword evidence="1" id="KW-0862">Zinc</keyword>
<evidence type="ECO:0000313" key="4">
    <source>
        <dbReference type="EMBL" id="MFM9614105.1"/>
    </source>
</evidence>
<gene>
    <name evidence="1" type="primary">murT</name>
    <name evidence="4" type="ORF">ACKI18_36160</name>
</gene>
<feature type="binding site" evidence="1">
    <location>
        <position position="220"/>
    </location>
    <ligand>
        <name>Zn(2+)</name>
        <dbReference type="ChEBI" id="CHEBI:29105"/>
    </ligand>
</feature>
<dbReference type="InterPro" id="IPR036565">
    <property type="entry name" value="Mur-like_cat_sf"/>
</dbReference>
<comment type="catalytic activity">
    <reaction evidence="1">
        <text>beta-D-GlcNAc-(1-&gt;4)-Mur2Ac(oyl-L-Ala-gamma-D-Glu-L-Lys-D-Ala-D-Ala)-di-trans,octa-cis-undecaprenyl diphosphate + ATP = beta-D-GlcNAc-(1-&gt;4)-Mur2Ac(oyl-L-Ala-gamma-D-O-P-Glu-L-Lys-D-Ala-D-Ala)-di-trans,octa-cis-undecaprenyl diphosphate + ADP</text>
        <dbReference type="Rhea" id="RHEA:59488"/>
        <dbReference type="ChEBI" id="CHEBI:30616"/>
        <dbReference type="ChEBI" id="CHEBI:60033"/>
        <dbReference type="ChEBI" id="CHEBI:143132"/>
        <dbReference type="ChEBI" id="CHEBI:456216"/>
    </reaction>
</comment>
<feature type="binding site" evidence="1">
    <location>
        <position position="201"/>
    </location>
    <ligand>
        <name>Zn(2+)</name>
        <dbReference type="ChEBI" id="CHEBI:29105"/>
    </ligand>
</feature>
<keyword evidence="1" id="KW-0961">Cell wall biogenesis/degradation</keyword>
<comment type="caution">
    <text evidence="4">The sequence shown here is derived from an EMBL/GenBank/DDBJ whole genome shotgun (WGS) entry which is preliminary data.</text>
</comment>
<accession>A0ABW9I155</accession>
<keyword evidence="1" id="KW-0479">Metal-binding</keyword>
<dbReference type="GO" id="GO:0016874">
    <property type="term" value="F:ligase activity"/>
    <property type="evidence" value="ECO:0007669"/>
    <property type="project" value="UniProtKB-KW"/>
</dbReference>
<sequence>MAGNSDPLTPRAKIAVTAGKAVAAASRAAGRGSGSVIGGKVALKLDPDLLARLAQNLDVVLVSATNGKTTTTRLIAEALRAAGPVVSNALGANMPAGITSALAGGSDARYGVIEVDEKYLAGVARDTDPKCIALLNLSRDQLDRAAETRMMAEAWREGLSGSKAVVVANADDPLVVWAASSSHNVIWVAAGQMWKDDAWSCPSCGGVLQWPGDDWYCAECGFRRPQPSWALSGDHVIDPHGSAWPIHLQLPGRANKANAASSAAVAAVFGVPPQVALERMYQVQAVAGRYDVVQFQGRDLRLLLAKNPAGWLETFSLIDPAPAPVILSVNARGADGTDTSWLWDVDYTQLTGHPICVIGDRKLDLAVRLEVANQHFQVFDSADQAVAACPPGRIEVIANYTAFQDLRRRVGN</sequence>
<comment type="function">
    <text evidence="1">The lipid II isoglutaminyl synthase complex catalyzes the formation of alpha-D-isoglutamine in the cell wall lipid II stem peptide. The MurT subunit catalyzes the ATP-dependent amidation of D-glutamate residue of lipid II, converting it to an isoglutamine residue.</text>
</comment>
<evidence type="ECO:0000256" key="1">
    <source>
        <dbReference type="HAMAP-Rule" id="MF_02214"/>
    </source>
</evidence>
<organism evidence="4 5">
    <name type="scientific">Streptomyces niveiscabiei</name>
    <dbReference type="NCBI Taxonomy" id="164115"/>
    <lineage>
        <taxon>Bacteria</taxon>
        <taxon>Bacillati</taxon>
        <taxon>Actinomycetota</taxon>
        <taxon>Actinomycetes</taxon>
        <taxon>Kitasatosporales</taxon>
        <taxon>Streptomycetaceae</taxon>
        <taxon>Streptomyces</taxon>
    </lineage>
</organism>
<dbReference type="EMBL" id="JBJVNI010000024">
    <property type="protein sequence ID" value="MFM9614105.1"/>
    <property type="molecule type" value="Genomic_DNA"/>
</dbReference>
<reference evidence="4 5" key="1">
    <citation type="submission" date="2024-12" db="EMBL/GenBank/DDBJ databases">
        <title>Forecasting of Potato common scab and diversities of Pathogenic streptomyces spp. in china.</title>
        <authorList>
            <person name="Handique U."/>
            <person name="Wu J."/>
        </authorList>
    </citation>
    <scope>NUCLEOTIDE SEQUENCE [LARGE SCALE GENOMIC DNA]</scope>
    <source>
        <strain evidence="4 5">ZRIMU1530</strain>
    </source>
</reference>
<dbReference type="InterPro" id="IPR013221">
    <property type="entry name" value="Mur_ligase_cen"/>
</dbReference>
<keyword evidence="1 4" id="KW-0436">Ligase</keyword>
<comment type="similarity">
    <text evidence="1">Belongs to the MurCDEF family. MurT subfamily.</text>
</comment>
<dbReference type="RefSeq" id="WP_055723378.1">
    <property type="nucleotide sequence ID" value="NZ_JBJVNI010000024.1"/>
</dbReference>
<evidence type="ECO:0000313" key="5">
    <source>
        <dbReference type="Proteomes" id="UP001631957"/>
    </source>
</evidence>
<feature type="active site" evidence="1">
    <location>
        <position position="338"/>
    </location>
</feature>
<evidence type="ECO:0000259" key="3">
    <source>
        <dbReference type="Pfam" id="PF08353"/>
    </source>
</evidence>
<comment type="subunit">
    <text evidence="1">Forms a heterodimer with GatD.</text>
</comment>
<feature type="domain" description="Mur ligase central" evidence="2">
    <location>
        <begin position="65"/>
        <end position="266"/>
    </location>
</feature>
<dbReference type="HAMAP" id="MF_02214">
    <property type="entry name" value="Lipid_II_synth_MurT"/>
    <property type="match status" value="1"/>
</dbReference>
<dbReference type="InterPro" id="IPR013564">
    <property type="entry name" value="MurT_C"/>
</dbReference>
<feature type="binding site" evidence="1">
    <location>
        <position position="204"/>
    </location>
    <ligand>
        <name>Zn(2+)</name>
        <dbReference type="ChEBI" id="CHEBI:29105"/>
    </ligand>
</feature>
<keyword evidence="5" id="KW-1185">Reference proteome</keyword>
<dbReference type="Pfam" id="PF08245">
    <property type="entry name" value="Mur_ligase_M"/>
    <property type="match status" value="1"/>
</dbReference>
<dbReference type="Gene3D" id="3.40.1190.10">
    <property type="entry name" value="Mur-like, catalytic domain"/>
    <property type="match status" value="1"/>
</dbReference>
<comment type="catalytic activity">
    <reaction evidence="1">
        <text>beta-D-GlcNAc-(1-&gt;4)-Mur2Ac(oyl-L-Ala-gamma-D-Glu-L-Lys-D-Ala-D-Ala)-di-trans,octa-cis-undecaprenyl diphosphate + L-glutamine + ATP + H2O = beta-D-GlcNAc-(1-&gt;4)-Mur2Ac(oyl-L-Ala-D-isoglutaminyl-L-Lys-D-Ala-D-Ala)-di-trans,octa-cis-undecaprenyl diphosphate + L-glutamate + ADP + phosphate + H(+)</text>
        <dbReference type="Rhea" id="RHEA:57928"/>
        <dbReference type="ChEBI" id="CHEBI:15377"/>
        <dbReference type="ChEBI" id="CHEBI:15378"/>
        <dbReference type="ChEBI" id="CHEBI:29985"/>
        <dbReference type="ChEBI" id="CHEBI:30616"/>
        <dbReference type="ChEBI" id="CHEBI:43474"/>
        <dbReference type="ChEBI" id="CHEBI:58359"/>
        <dbReference type="ChEBI" id="CHEBI:60033"/>
        <dbReference type="ChEBI" id="CHEBI:62233"/>
        <dbReference type="ChEBI" id="CHEBI:456216"/>
        <dbReference type="EC" id="6.3.5.13"/>
    </reaction>
</comment>
<keyword evidence="1" id="KW-0573">Peptidoglycan synthesis</keyword>
<keyword evidence="1" id="KW-0067">ATP-binding</keyword>
<proteinExistence type="inferred from homology"/>